<comment type="catalytic activity">
    <reaction evidence="1">
        <text>Hydrolysis of DNA containing ring-opened 7-methylguanine residues, releasing 2,6-diamino-4-hydroxy-5-(N-methyl)formamidopyrimidine.</text>
        <dbReference type="EC" id="3.2.2.23"/>
    </reaction>
</comment>
<feature type="domain" description="FPG-type" evidence="15">
    <location>
        <begin position="227"/>
        <end position="274"/>
    </location>
</feature>
<dbReference type="STRING" id="1203610.HMPREF1536_03774"/>
<dbReference type="InterPro" id="IPR000214">
    <property type="entry name" value="Znf_DNA_glyclase/AP_lyase"/>
</dbReference>
<gene>
    <name evidence="17" type="ORF">HMPREF1536_03774</name>
</gene>
<dbReference type="EMBL" id="AQHW01000017">
    <property type="protein sequence ID" value="KKB54193.1"/>
    <property type="molecule type" value="Genomic_DNA"/>
</dbReference>
<dbReference type="Gene3D" id="1.10.8.50">
    <property type="match status" value="1"/>
</dbReference>
<evidence type="ECO:0000313" key="17">
    <source>
        <dbReference type="EMBL" id="KKB54193.1"/>
    </source>
</evidence>
<name>A0A0F5J903_9BACT</name>
<evidence type="ECO:0000256" key="9">
    <source>
        <dbReference type="ARBA" id="ARBA00023125"/>
    </source>
</evidence>
<dbReference type="SUPFAM" id="SSF57716">
    <property type="entry name" value="Glucocorticoid receptor-like (DNA-binding domain)"/>
    <property type="match status" value="1"/>
</dbReference>
<comment type="caution">
    <text evidence="17">The sequence shown here is derived from an EMBL/GenBank/DDBJ whole genome shotgun (WGS) entry which is preliminary data.</text>
</comment>
<evidence type="ECO:0000256" key="4">
    <source>
        <dbReference type="ARBA" id="ARBA00022723"/>
    </source>
</evidence>
<dbReference type="GO" id="GO:0008270">
    <property type="term" value="F:zinc ion binding"/>
    <property type="evidence" value="ECO:0007669"/>
    <property type="project" value="UniProtKB-KW"/>
</dbReference>
<keyword evidence="4" id="KW-0479">Metal-binding</keyword>
<dbReference type="InterPro" id="IPR035937">
    <property type="entry name" value="FPG_N"/>
</dbReference>
<dbReference type="PROSITE" id="PS51068">
    <property type="entry name" value="FPG_CAT"/>
    <property type="match status" value="1"/>
</dbReference>
<keyword evidence="9" id="KW-0238">DNA-binding</keyword>
<dbReference type="PANTHER" id="PTHR22993:SF9">
    <property type="entry name" value="FORMAMIDOPYRIMIDINE-DNA GLYCOSYLASE"/>
    <property type="match status" value="1"/>
</dbReference>
<keyword evidence="18" id="KW-1185">Reference proteome</keyword>
<dbReference type="InterPro" id="IPR010979">
    <property type="entry name" value="Ribosomal_uS13-like_H2TH"/>
</dbReference>
<comment type="similarity">
    <text evidence="3">Belongs to the FPG family.</text>
</comment>
<dbReference type="GO" id="GO:0003684">
    <property type="term" value="F:damaged DNA binding"/>
    <property type="evidence" value="ECO:0007669"/>
    <property type="project" value="InterPro"/>
</dbReference>
<dbReference type="GO" id="GO:0016829">
    <property type="term" value="F:lyase activity"/>
    <property type="evidence" value="ECO:0007669"/>
    <property type="project" value="UniProtKB-KW"/>
</dbReference>
<keyword evidence="11" id="KW-0456">Lyase</keyword>
<evidence type="ECO:0000256" key="7">
    <source>
        <dbReference type="ARBA" id="ARBA00022801"/>
    </source>
</evidence>
<comment type="cofactor">
    <cofactor evidence="2">
        <name>Zn(2+)</name>
        <dbReference type="ChEBI" id="CHEBI:29105"/>
    </cofactor>
</comment>
<keyword evidence="13" id="KW-0326">Glycosidase</keyword>
<evidence type="ECO:0000259" key="15">
    <source>
        <dbReference type="PROSITE" id="PS51066"/>
    </source>
</evidence>
<keyword evidence="5" id="KW-0227">DNA damage</keyword>
<evidence type="ECO:0000256" key="11">
    <source>
        <dbReference type="ARBA" id="ARBA00023239"/>
    </source>
</evidence>
<dbReference type="SMART" id="SM01232">
    <property type="entry name" value="H2TH"/>
    <property type="match status" value="1"/>
</dbReference>
<dbReference type="SUPFAM" id="SSF46946">
    <property type="entry name" value="S13-like H2TH domain"/>
    <property type="match status" value="1"/>
</dbReference>
<sequence>MKELPENQTLAKQIDVTLKGRIITEVFNATKYHKNTFYYGDPLTYGKLLTGREIKSSESFGMYVDIILDKGTKISFGDGTNLKYGTISGKMPNNYQLLLTLDDNTYLAFTVGMFGVIAAYTGIYDEVYYKKSAESISPLNNEFNDSYFEKLFIGLKPKLSVKMLLAAEQRIPGLGNGVLQDILFNAKINPKREISSLTDTDKSALLQSIKTTLKSMILQGGRDTETDLFGKHGNYKTILSRNTLNNPCPRCDNSIIKDASNGGGAVYYCPTCQKI</sequence>
<dbReference type="InterPro" id="IPR010663">
    <property type="entry name" value="Znf_FPG/IleRS"/>
</dbReference>
<dbReference type="PATRIC" id="fig|1203610.3.peg.3847"/>
<accession>A0A0F5J903</accession>
<evidence type="ECO:0000256" key="12">
    <source>
        <dbReference type="ARBA" id="ARBA00023268"/>
    </source>
</evidence>
<dbReference type="Proteomes" id="UP000033035">
    <property type="component" value="Unassembled WGS sequence"/>
</dbReference>
<dbReference type="GO" id="GO:0006284">
    <property type="term" value="P:base-excision repair"/>
    <property type="evidence" value="ECO:0007669"/>
    <property type="project" value="InterPro"/>
</dbReference>
<keyword evidence="12" id="KW-0511">Multifunctional enzyme</keyword>
<evidence type="ECO:0000259" key="16">
    <source>
        <dbReference type="PROSITE" id="PS51068"/>
    </source>
</evidence>
<dbReference type="HOGENOM" id="CLU_068228_0_0_10"/>
<evidence type="ECO:0000256" key="6">
    <source>
        <dbReference type="ARBA" id="ARBA00022771"/>
    </source>
</evidence>
<evidence type="ECO:0000256" key="2">
    <source>
        <dbReference type="ARBA" id="ARBA00001947"/>
    </source>
</evidence>
<evidence type="ECO:0000256" key="5">
    <source>
        <dbReference type="ARBA" id="ARBA00022763"/>
    </source>
</evidence>
<dbReference type="Pfam" id="PF06831">
    <property type="entry name" value="H2TH"/>
    <property type="match status" value="1"/>
</dbReference>
<evidence type="ECO:0000256" key="1">
    <source>
        <dbReference type="ARBA" id="ARBA00001668"/>
    </source>
</evidence>
<keyword evidence="8" id="KW-0862">Zinc</keyword>
<evidence type="ECO:0000256" key="10">
    <source>
        <dbReference type="ARBA" id="ARBA00023204"/>
    </source>
</evidence>
<evidence type="ECO:0000256" key="13">
    <source>
        <dbReference type="ARBA" id="ARBA00023295"/>
    </source>
</evidence>
<dbReference type="Pfam" id="PF06827">
    <property type="entry name" value="zf-FPG_IleRS"/>
    <property type="match status" value="1"/>
</dbReference>
<dbReference type="GO" id="GO:0034039">
    <property type="term" value="F:8-oxo-7,8-dihydroguanine DNA N-glycosylase activity"/>
    <property type="evidence" value="ECO:0007669"/>
    <property type="project" value="TreeGrafter"/>
</dbReference>
<organism evidence="17 18">
    <name type="scientific">Parabacteroides gordonii MS-1 = DSM 23371</name>
    <dbReference type="NCBI Taxonomy" id="1203610"/>
    <lineage>
        <taxon>Bacteria</taxon>
        <taxon>Pseudomonadati</taxon>
        <taxon>Bacteroidota</taxon>
        <taxon>Bacteroidia</taxon>
        <taxon>Bacteroidales</taxon>
        <taxon>Tannerellaceae</taxon>
        <taxon>Parabacteroides</taxon>
    </lineage>
</organism>
<dbReference type="GO" id="GO:0003906">
    <property type="term" value="F:DNA-(apurinic or apyrimidinic site) endonuclease activity"/>
    <property type="evidence" value="ECO:0007669"/>
    <property type="project" value="InterPro"/>
</dbReference>
<keyword evidence="6 14" id="KW-0863">Zinc-finger</keyword>
<keyword evidence="10" id="KW-0234">DNA repair</keyword>
<keyword evidence="7" id="KW-0378">Hydrolase</keyword>
<dbReference type="PROSITE" id="PS51066">
    <property type="entry name" value="ZF_FPG_2"/>
    <property type="match status" value="1"/>
</dbReference>
<feature type="domain" description="Formamidopyrimidine-DNA glycosylase catalytic" evidence="16">
    <location>
        <begin position="2"/>
        <end position="107"/>
    </location>
</feature>
<evidence type="ECO:0000313" key="18">
    <source>
        <dbReference type="Proteomes" id="UP000033035"/>
    </source>
</evidence>
<evidence type="ECO:0000256" key="3">
    <source>
        <dbReference type="ARBA" id="ARBA00009409"/>
    </source>
</evidence>
<dbReference type="PANTHER" id="PTHR22993">
    <property type="entry name" value="FORMAMIDOPYRIMIDINE-DNA GLYCOSYLASE"/>
    <property type="match status" value="1"/>
</dbReference>
<evidence type="ECO:0000256" key="14">
    <source>
        <dbReference type="PROSITE-ProRule" id="PRU00391"/>
    </source>
</evidence>
<evidence type="ECO:0000256" key="8">
    <source>
        <dbReference type="ARBA" id="ARBA00022833"/>
    </source>
</evidence>
<proteinExistence type="inferred from homology"/>
<dbReference type="RefSeq" id="WP_028728792.1">
    <property type="nucleotide sequence ID" value="NZ_AUAE01000037.1"/>
</dbReference>
<dbReference type="AlphaFoldDB" id="A0A0F5J903"/>
<dbReference type="SUPFAM" id="SSF81624">
    <property type="entry name" value="N-terminal domain of MutM-like DNA repair proteins"/>
    <property type="match status" value="1"/>
</dbReference>
<dbReference type="InterPro" id="IPR012319">
    <property type="entry name" value="FPG_cat"/>
</dbReference>
<dbReference type="InterPro" id="IPR015886">
    <property type="entry name" value="H2TH_FPG"/>
</dbReference>
<protein>
    <submittedName>
        <fullName evidence="17">Uncharacterized protein</fullName>
    </submittedName>
</protein>
<reference evidence="17 18" key="1">
    <citation type="submission" date="2013-04" db="EMBL/GenBank/DDBJ databases">
        <title>The Genome Sequence of Parabacteroides gordonii DSM 23371.</title>
        <authorList>
            <consortium name="The Broad Institute Genomics Platform"/>
            <person name="Earl A."/>
            <person name="Ward D."/>
            <person name="Feldgarden M."/>
            <person name="Gevers D."/>
            <person name="Martens E."/>
            <person name="Sakamoto M."/>
            <person name="Benno Y."/>
            <person name="Suzuki N."/>
            <person name="Matsunaga N."/>
            <person name="Koshihara K."/>
            <person name="Seki M."/>
            <person name="Komiya H."/>
            <person name="Walker B."/>
            <person name="Young S."/>
            <person name="Zeng Q."/>
            <person name="Gargeya S."/>
            <person name="Fitzgerald M."/>
            <person name="Haas B."/>
            <person name="Abouelleil A."/>
            <person name="Allen A.W."/>
            <person name="Alvarado L."/>
            <person name="Arachchi H.M."/>
            <person name="Berlin A.M."/>
            <person name="Chapman S.B."/>
            <person name="Gainer-Dewar J."/>
            <person name="Goldberg J."/>
            <person name="Griggs A."/>
            <person name="Gujja S."/>
            <person name="Hansen M."/>
            <person name="Howarth C."/>
            <person name="Imamovic A."/>
            <person name="Ireland A."/>
            <person name="Larimer J."/>
            <person name="McCowan C."/>
            <person name="Murphy C."/>
            <person name="Pearson M."/>
            <person name="Poon T.W."/>
            <person name="Priest M."/>
            <person name="Roberts A."/>
            <person name="Saif S."/>
            <person name="Shea T."/>
            <person name="Sisk P."/>
            <person name="Sykes S."/>
            <person name="Wortman J."/>
            <person name="Nusbaum C."/>
            <person name="Birren B."/>
        </authorList>
    </citation>
    <scope>NUCLEOTIDE SEQUENCE [LARGE SCALE GENOMIC DNA]</scope>
    <source>
        <strain evidence="17 18">MS-1</strain>
    </source>
</reference>